<feature type="transmembrane region" description="Helical" evidence="6">
    <location>
        <begin position="380"/>
        <end position="399"/>
    </location>
</feature>
<feature type="transmembrane region" description="Helical" evidence="6">
    <location>
        <begin position="405"/>
        <end position="426"/>
    </location>
</feature>
<feature type="transmembrane region" description="Helical" evidence="6">
    <location>
        <begin position="353"/>
        <end position="373"/>
    </location>
</feature>
<dbReference type="PANTHER" id="PTHR30294">
    <property type="entry name" value="MEMBRANE COMPONENT OF ABC TRANSPORTER YHHJ-RELATED"/>
    <property type="match status" value="1"/>
</dbReference>
<dbReference type="InterPro" id="IPR013525">
    <property type="entry name" value="ABC2_TM"/>
</dbReference>
<feature type="transmembrane region" description="Helical" evidence="6">
    <location>
        <begin position="172"/>
        <end position="197"/>
    </location>
</feature>
<evidence type="ECO:0000313" key="9">
    <source>
        <dbReference type="Proteomes" id="UP001597094"/>
    </source>
</evidence>
<comment type="caution">
    <text evidence="8">The sequence shown here is derived from an EMBL/GenBank/DDBJ whole genome shotgun (WGS) entry which is preliminary data.</text>
</comment>
<evidence type="ECO:0000313" key="8">
    <source>
        <dbReference type="EMBL" id="MFD1186505.1"/>
    </source>
</evidence>
<sequence>MSKIWLIVRREYLTRVRKKSFIIMTLLTPLLMAAFMILPGLMISMSDETETVMVLDESGLFQNKLQDQKDLKFIPLAGNLSQAKTIYQETDNTALLYIPKMSIDDPKGITIYGKKNTSIQTQVRLENVLEKEIENQRFLASGLDRATLDKIEANVKLNTINLSDGGEKDNNAIITSIAGIVGAVIIYFFIFLYGVQIMRGVIEEKTSRIVEVMISSVKPFQLMMGKIVGIAAVGLTQFLLWIVLSFVAITAVSAAFGIDAAPSPAAQYAAGQAAAQGEEVNEADAAAASVDNPDDKDEFASTVSDIQQSVGNLNLGLIFGCFLFYFLGGYLLYGSLFGAIGAAVDNETDTQQFMMPITIPLVISFIMSYSIVLKNPDGPVAFWMSIIPLTSPIVMMVRIPFGVPAWELLLSMGLLVAGFIFTTWIASRIYRVGILMYGKKINYKELSKWLFYRV</sequence>
<protein>
    <submittedName>
        <fullName evidence="8">ABC transporter permease</fullName>
    </submittedName>
</protein>
<name>A0ABW3SQ97_9BACT</name>
<dbReference type="PANTHER" id="PTHR30294:SF29">
    <property type="entry name" value="MULTIDRUG ABC TRANSPORTER PERMEASE YBHS-RELATED"/>
    <property type="match status" value="1"/>
</dbReference>
<evidence type="ECO:0000256" key="1">
    <source>
        <dbReference type="ARBA" id="ARBA00004651"/>
    </source>
</evidence>
<feature type="transmembrane region" description="Helical" evidence="6">
    <location>
        <begin position="313"/>
        <end position="333"/>
    </location>
</feature>
<dbReference type="SUPFAM" id="SSF53850">
    <property type="entry name" value="Periplasmic binding protein-like II"/>
    <property type="match status" value="1"/>
</dbReference>
<accession>A0ABW3SQ97</accession>
<feature type="domain" description="ABC-2 type transporter transmembrane" evidence="7">
    <location>
        <begin position="19"/>
        <end position="427"/>
    </location>
</feature>
<dbReference type="Gene3D" id="3.40.190.10">
    <property type="entry name" value="Periplasmic binding protein-like II"/>
    <property type="match status" value="1"/>
</dbReference>
<feature type="transmembrane region" description="Helical" evidence="6">
    <location>
        <begin position="238"/>
        <end position="258"/>
    </location>
</feature>
<keyword evidence="2" id="KW-1003">Cell membrane</keyword>
<dbReference type="RefSeq" id="WP_377526537.1">
    <property type="nucleotide sequence ID" value="NZ_JBHTLD010000073.1"/>
</dbReference>
<evidence type="ECO:0000256" key="6">
    <source>
        <dbReference type="SAM" id="Phobius"/>
    </source>
</evidence>
<evidence type="ECO:0000256" key="3">
    <source>
        <dbReference type="ARBA" id="ARBA00022692"/>
    </source>
</evidence>
<gene>
    <name evidence="8" type="ORF">ACFQ2O_09830</name>
</gene>
<organism evidence="8 9">
    <name type="scientific">Pontibacter rugosus</name>
    <dbReference type="NCBI Taxonomy" id="1745966"/>
    <lineage>
        <taxon>Bacteria</taxon>
        <taxon>Pseudomonadati</taxon>
        <taxon>Bacteroidota</taxon>
        <taxon>Cytophagia</taxon>
        <taxon>Cytophagales</taxon>
        <taxon>Hymenobacteraceae</taxon>
        <taxon>Pontibacter</taxon>
    </lineage>
</organism>
<dbReference type="InterPro" id="IPR051449">
    <property type="entry name" value="ABC-2_transporter_component"/>
</dbReference>
<dbReference type="Pfam" id="PF12698">
    <property type="entry name" value="ABC2_membrane_3"/>
    <property type="match status" value="1"/>
</dbReference>
<keyword evidence="9" id="KW-1185">Reference proteome</keyword>
<evidence type="ECO:0000259" key="7">
    <source>
        <dbReference type="Pfam" id="PF12698"/>
    </source>
</evidence>
<evidence type="ECO:0000256" key="2">
    <source>
        <dbReference type="ARBA" id="ARBA00022475"/>
    </source>
</evidence>
<feature type="transmembrane region" description="Helical" evidence="6">
    <location>
        <begin position="21"/>
        <end position="43"/>
    </location>
</feature>
<dbReference type="EMBL" id="JBHTLD010000073">
    <property type="protein sequence ID" value="MFD1186505.1"/>
    <property type="molecule type" value="Genomic_DNA"/>
</dbReference>
<keyword evidence="4 6" id="KW-1133">Transmembrane helix</keyword>
<evidence type="ECO:0000256" key="4">
    <source>
        <dbReference type="ARBA" id="ARBA00022989"/>
    </source>
</evidence>
<keyword evidence="3 6" id="KW-0812">Transmembrane</keyword>
<evidence type="ECO:0000256" key="5">
    <source>
        <dbReference type="ARBA" id="ARBA00023136"/>
    </source>
</evidence>
<proteinExistence type="predicted"/>
<comment type="subcellular location">
    <subcellularLocation>
        <location evidence="1">Cell membrane</location>
        <topology evidence="1">Multi-pass membrane protein</topology>
    </subcellularLocation>
</comment>
<keyword evidence="5 6" id="KW-0472">Membrane</keyword>
<reference evidence="9" key="1">
    <citation type="journal article" date="2019" name="Int. J. Syst. Evol. Microbiol.">
        <title>The Global Catalogue of Microorganisms (GCM) 10K type strain sequencing project: providing services to taxonomists for standard genome sequencing and annotation.</title>
        <authorList>
            <consortium name="The Broad Institute Genomics Platform"/>
            <consortium name="The Broad Institute Genome Sequencing Center for Infectious Disease"/>
            <person name="Wu L."/>
            <person name="Ma J."/>
        </authorList>
    </citation>
    <scope>NUCLEOTIDE SEQUENCE [LARGE SCALE GENOMIC DNA]</scope>
    <source>
        <strain evidence="9">JCM 31319</strain>
    </source>
</reference>
<dbReference type="Proteomes" id="UP001597094">
    <property type="component" value="Unassembled WGS sequence"/>
</dbReference>